<keyword evidence="1" id="KW-1133">Transmembrane helix</keyword>
<dbReference type="RefSeq" id="WP_258579442.1">
    <property type="nucleotide sequence ID" value="NZ_HG916852.1"/>
</dbReference>
<evidence type="ECO:0000256" key="1">
    <source>
        <dbReference type="SAM" id="Phobius"/>
    </source>
</evidence>
<keyword evidence="1" id="KW-0472">Membrane</keyword>
<dbReference type="HOGENOM" id="CLU_3295514_0_0_5"/>
<feature type="transmembrane region" description="Helical" evidence="1">
    <location>
        <begin position="12"/>
        <end position="37"/>
    </location>
</feature>
<protein>
    <submittedName>
        <fullName evidence="2">Uncharacterized protein</fullName>
    </submittedName>
</protein>
<dbReference type="Proteomes" id="UP000019443">
    <property type="component" value="Chromosome"/>
</dbReference>
<organism evidence="2 3">
    <name type="scientific">Rhizobium favelukesii</name>
    <dbReference type="NCBI Taxonomy" id="348824"/>
    <lineage>
        <taxon>Bacteria</taxon>
        <taxon>Pseudomonadati</taxon>
        <taxon>Pseudomonadota</taxon>
        <taxon>Alphaproteobacteria</taxon>
        <taxon>Hyphomicrobiales</taxon>
        <taxon>Rhizobiaceae</taxon>
        <taxon>Rhizobium/Agrobacterium group</taxon>
        <taxon>Rhizobium</taxon>
    </lineage>
</organism>
<dbReference type="EMBL" id="HG916852">
    <property type="protein sequence ID" value="CDM57391.1"/>
    <property type="molecule type" value="Genomic_DNA"/>
</dbReference>
<dbReference type="AlphaFoldDB" id="W6RSY4"/>
<sequence length="40" mass="4388">MNNHHMNRLGPARGFLIGSALAGAFWLCFLFAVAYMMSGN</sequence>
<accession>W6RSY4</accession>
<keyword evidence="3" id="KW-1185">Reference proteome</keyword>
<keyword evidence="1" id="KW-0812">Transmembrane</keyword>
<reference evidence="2" key="1">
    <citation type="submission" date="2013-11" db="EMBL/GenBank/DDBJ databases">
        <title>Draft genome sequence of the broad-host-range Rhizobium sp. LPU83 strain, a member of the low-genetic diversity Oregon-like Rhizobium sp. group.</title>
        <authorList>
            <person name="Wibberg D."/>
            <person name="Puehler A."/>
            <person name="Schlueter A."/>
        </authorList>
    </citation>
    <scope>NUCLEOTIDE SEQUENCE [LARGE SCALE GENOMIC DNA]</scope>
    <source>
        <strain evidence="2">LPU83</strain>
    </source>
</reference>
<gene>
    <name evidence="2" type="ORF">LPU83_1726</name>
</gene>
<dbReference type="PATRIC" id="fig|348824.6.peg.1852"/>
<evidence type="ECO:0000313" key="2">
    <source>
        <dbReference type="EMBL" id="CDM57391.1"/>
    </source>
</evidence>
<dbReference type="KEGG" id="rhl:LPU83_1726"/>
<proteinExistence type="predicted"/>
<name>W6RSY4_9HYPH</name>
<evidence type="ECO:0000313" key="3">
    <source>
        <dbReference type="Proteomes" id="UP000019443"/>
    </source>
</evidence>